<organism evidence="1 2">
    <name type="scientific">Candidatus Thermofonsia Clade 1 bacterium</name>
    <dbReference type="NCBI Taxonomy" id="2364210"/>
    <lineage>
        <taxon>Bacteria</taxon>
        <taxon>Bacillati</taxon>
        <taxon>Chloroflexota</taxon>
        <taxon>Candidatus Thermofontia</taxon>
        <taxon>Candidatus Thermofonsia Clade 1</taxon>
    </lineage>
</organism>
<reference evidence="1 2" key="1">
    <citation type="submission" date="2017-11" db="EMBL/GenBank/DDBJ databases">
        <title>Evolution of Phototrophy in the Chloroflexi Phylum Driven by Horizontal Gene Transfer.</title>
        <authorList>
            <person name="Ward L.M."/>
            <person name="Hemp J."/>
            <person name="Shih P.M."/>
            <person name="Mcglynn S.E."/>
            <person name="Fischer W."/>
        </authorList>
    </citation>
    <scope>NUCLEOTIDE SEQUENCE [LARGE SCALE GENOMIC DNA]</scope>
    <source>
        <strain evidence="1">CP2_2F</strain>
    </source>
</reference>
<protein>
    <submittedName>
        <fullName evidence="1">Uncharacterized protein</fullName>
    </submittedName>
</protein>
<gene>
    <name evidence="1" type="ORF">CUN51_08355</name>
</gene>
<proteinExistence type="predicted"/>
<comment type="caution">
    <text evidence="1">The sequence shown here is derived from an EMBL/GenBank/DDBJ whole genome shotgun (WGS) entry which is preliminary data.</text>
</comment>
<sequence length="84" mass="9756">MSILPGLNFFNRLNERSDGYDSMIRDLIEQANANYLHYLAAAATTDIEEVWQRYHESFALEHDIDTLSALYEFVQRNSVRNLAS</sequence>
<dbReference type="EMBL" id="PGTK01000012">
    <property type="protein sequence ID" value="PJF30310.1"/>
    <property type="molecule type" value="Genomic_DNA"/>
</dbReference>
<evidence type="ECO:0000313" key="2">
    <source>
        <dbReference type="Proteomes" id="UP000228921"/>
    </source>
</evidence>
<accession>A0A2M8NYD1</accession>
<dbReference type="AlphaFoldDB" id="A0A2M8NYD1"/>
<dbReference type="Proteomes" id="UP000228921">
    <property type="component" value="Unassembled WGS sequence"/>
</dbReference>
<evidence type="ECO:0000313" key="1">
    <source>
        <dbReference type="EMBL" id="PJF30310.1"/>
    </source>
</evidence>
<name>A0A2M8NYD1_9CHLR</name>